<accession>A0A1F7G7S8</accession>
<gene>
    <name evidence="4" type="ORF">A2774_00985</name>
</gene>
<evidence type="ECO:0000256" key="2">
    <source>
        <dbReference type="SAM" id="MobiDB-lite"/>
    </source>
</evidence>
<sequence>MLEGPMSSPDVPVQPAVSPQSVKAENNAAKSVHKKPQTDGVKRVIESSAKPVETGVKNATGDEGKPDGAMLTVEEQIEATKVADKGIKVGGDPRTALLEIKEMFTGKPDSLERHLKSLESSKDPKDRALAYDFRVAHKQYIYGQLTRLDTAITENKKALENQDLSQVKKAMLINKLENLEATRSAVQERNEIENEAKLKIEIDALTADRKEKFADIPNSFHELGKAFGLEGGTFNSNPLDVIEGIFTMVAQKRSEKDLLRSLKERGLSGDARGIVNEIVLAIRGELTLKEKAKRTVLTGGGIIALLLAFQAWMAGKMNEQRSTA</sequence>
<organism evidence="4 5">
    <name type="scientific">Candidatus Roizmanbacteria bacterium RIFCSPHIGHO2_01_FULL_39_12c</name>
    <dbReference type="NCBI Taxonomy" id="1802031"/>
    <lineage>
        <taxon>Bacteria</taxon>
        <taxon>Candidatus Roizmaniibacteriota</taxon>
    </lineage>
</organism>
<protein>
    <submittedName>
        <fullName evidence="4">Uncharacterized protein</fullName>
    </submittedName>
</protein>
<evidence type="ECO:0000313" key="4">
    <source>
        <dbReference type="EMBL" id="OGK14974.1"/>
    </source>
</evidence>
<evidence type="ECO:0000313" key="5">
    <source>
        <dbReference type="Proteomes" id="UP000177208"/>
    </source>
</evidence>
<keyword evidence="3" id="KW-0812">Transmembrane</keyword>
<reference evidence="4 5" key="1">
    <citation type="journal article" date="2016" name="Nat. Commun.">
        <title>Thousands of microbial genomes shed light on interconnected biogeochemical processes in an aquifer system.</title>
        <authorList>
            <person name="Anantharaman K."/>
            <person name="Brown C.T."/>
            <person name="Hug L.A."/>
            <person name="Sharon I."/>
            <person name="Castelle C.J."/>
            <person name="Probst A.J."/>
            <person name="Thomas B.C."/>
            <person name="Singh A."/>
            <person name="Wilkins M.J."/>
            <person name="Karaoz U."/>
            <person name="Brodie E.L."/>
            <person name="Williams K.H."/>
            <person name="Hubbard S.S."/>
            <person name="Banfield J.F."/>
        </authorList>
    </citation>
    <scope>NUCLEOTIDE SEQUENCE [LARGE SCALE GENOMIC DNA]</scope>
</reference>
<dbReference type="EMBL" id="MFZG01000043">
    <property type="protein sequence ID" value="OGK14974.1"/>
    <property type="molecule type" value="Genomic_DNA"/>
</dbReference>
<feature type="compositionally biased region" description="Basic and acidic residues" evidence="2">
    <location>
        <begin position="36"/>
        <end position="45"/>
    </location>
</feature>
<name>A0A1F7G7S8_9BACT</name>
<evidence type="ECO:0000256" key="1">
    <source>
        <dbReference type="SAM" id="Coils"/>
    </source>
</evidence>
<feature type="coiled-coil region" evidence="1">
    <location>
        <begin position="169"/>
        <end position="196"/>
    </location>
</feature>
<feature type="region of interest" description="Disordered" evidence="2">
    <location>
        <begin position="1"/>
        <end position="67"/>
    </location>
</feature>
<dbReference type="AlphaFoldDB" id="A0A1F7G7S8"/>
<feature type="compositionally biased region" description="Low complexity" evidence="2">
    <location>
        <begin position="7"/>
        <end position="22"/>
    </location>
</feature>
<keyword evidence="1" id="KW-0175">Coiled coil</keyword>
<keyword evidence="3" id="KW-0472">Membrane</keyword>
<comment type="caution">
    <text evidence="4">The sequence shown here is derived from an EMBL/GenBank/DDBJ whole genome shotgun (WGS) entry which is preliminary data.</text>
</comment>
<proteinExistence type="predicted"/>
<evidence type="ECO:0000256" key="3">
    <source>
        <dbReference type="SAM" id="Phobius"/>
    </source>
</evidence>
<feature type="transmembrane region" description="Helical" evidence="3">
    <location>
        <begin position="296"/>
        <end position="315"/>
    </location>
</feature>
<dbReference type="Proteomes" id="UP000177208">
    <property type="component" value="Unassembled WGS sequence"/>
</dbReference>
<keyword evidence="3" id="KW-1133">Transmembrane helix</keyword>